<evidence type="ECO:0000313" key="1">
    <source>
        <dbReference type="EMBL" id="MBF4803296.1"/>
    </source>
</evidence>
<organism evidence="1 2">
    <name type="scientific">Lancefieldella parvula</name>
    <dbReference type="NCBI Taxonomy" id="1382"/>
    <lineage>
        <taxon>Bacteria</taxon>
        <taxon>Bacillati</taxon>
        <taxon>Actinomycetota</taxon>
        <taxon>Coriobacteriia</taxon>
        <taxon>Coriobacteriales</taxon>
        <taxon>Atopobiaceae</taxon>
        <taxon>Lancefieldella</taxon>
    </lineage>
</organism>
<sequence length="66" mass="7239">MTAKRPNSMRHLDDAIRRECGGNQAAYVRLRTLMANAVVAGMLPDGVVKGGSAIKMRYGNARTRYT</sequence>
<dbReference type="EMBL" id="JABZGU010000159">
    <property type="protein sequence ID" value="MBF4803296.1"/>
    <property type="molecule type" value="Genomic_DNA"/>
</dbReference>
<evidence type="ECO:0000313" key="2">
    <source>
        <dbReference type="Proteomes" id="UP000787322"/>
    </source>
</evidence>
<dbReference type="Proteomes" id="UP000787322">
    <property type="component" value="Unassembled WGS sequence"/>
</dbReference>
<proteinExistence type="predicted"/>
<feature type="non-terminal residue" evidence="1">
    <location>
        <position position="66"/>
    </location>
</feature>
<reference evidence="1" key="1">
    <citation type="submission" date="2020-04" db="EMBL/GenBank/DDBJ databases">
        <title>Deep metagenomics examines the oral microbiome during advanced dental caries in children, revealing novel taxa and co-occurrences with host molecules.</title>
        <authorList>
            <person name="Baker J.L."/>
            <person name="Morton J.T."/>
            <person name="Dinis M."/>
            <person name="Alvarez R."/>
            <person name="Tran N.C."/>
            <person name="Knight R."/>
            <person name="Edlund A."/>
        </authorList>
    </citation>
    <scope>NUCLEOTIDE SEQUENCE</scope>
    <source>
        <strain evidence="1">JCVI_3_bin.11</strain>
    </source>
</reference>
<dbReference type="AlphaFoldDB" id="A0A9D5X478"/>
<comment type="caution">
    <text evidence="1">The sequence shown here is derived from an EMBL/GenBank/DDBJ whole genome shotgun (WGS) entry which is preliminary data.</text>
</comment>
<accession>A0A9D5X478</accession>
<protein>
    <submittedName>
        <fullName evidence="1">Uncharacterized protein</fullName>
    </submittedName>
</protein>
<name>A0A9D5X478_9ACTN</name>
<gene>
    <name evidence="1" type="ORF">HXK24_05715</name>
</gene>